<dbReference type="EMBL" id="MCGQ01000035">
    <property type="protein sequence ID" value="OXY90497.1"/>
    <property type="molecule type" value="Genomic_DNA"/>
</dbReference>
<accession>A0A233S4B6</accession>
<keyword evidence="4 9" id="KW-0812">Transmembrane</keyword>
<dbReference type="Pfam" id="PF07549">
    <property type="entry name" value="Sec_GG"/>
    <property type="match status" value="1"/>
</dbReference>
<dbReference type="Pfam" id="PF21760">
    <property type="entry name" value="SecD_1st"/>
    <property type="match status" value="1"/>
</dbReference>
<keyword evidence="3 9" id="KW-1003">Cell membrane</keyword>
<name>A0A233S4B6_STRDA</name>
<comment type="similarity">
    <text evidence="9">Belongs to the SecD/SecF family. SecD subfamily.</text>
</comment>
<proteinExistence type="inferred from homology"/>
<evidence type="ECO:0000256" key="10">
    <source>
        <dbReference type="SAM" id="MobiDB-lite"/>
    </source>
</evidence>
<comment type="function">
    <text evidence="9">Part of the Sec protein translocase complex. Interacts with the SecYEG preprotein conducting channel. SecDF uses the proton motive force (PMF) to complete protein translocation after the ATP-dependent function of SecA.</text>
</comment>
<dbReference type="InterPro" id="IPR005791">
    <property type="entry name" value="SecD"/>
</dbReference>
<feature type="transmembrane region" description="Helical" evidence="9">
    <location>
        <begin position="389"/>
        <end position="413"/>
    </location>
</feature>
<keyword evidence="7 9" id="KW-0811">Translocation</keyword>
<keyword evidence="15" id="KW-1185">Reference proteome</keyword>
<evidence type="ECO:0000259" key="12">
    <source>
        <dbReference type="Pfam" id="PF21760"/>
    </source>
</evidence>
<dbReference type="AlphaFoldDB" id="A0A233S4B6"/>
<dbReference type="GO" id="GO:0006605">
    <property type="term" value="P:protein targeting"/>
    <property type="evidence" value="ECO:0007669"/>
    <property type="project" value="UniProtKB-UniRule"/>
</dbReference>
<comment type="subcellular location">
    <subcellularLocation>
        <location evidence="1 9">Cell membrane</location>
        <topology evidence="1 9">Multi-pass membrane protein</topology>
    </subcellularLocation>
</comment>
<dbReference type="Gene3D" id="3.30.1360.200">
    <property type="match status" value="1"/>
</dbReference>
<evidence type="ECO:0000256" key="2">
    <source>
        <dbReference type="ARBA" id="ARBA00022448"/>
    </source>
</evidence>
<dbReference type="Pfam" id="PF02355">
    <property type="entry name" value="SecD_SecF_C"/>
    <property type="match status" value="1"/>
</dbReference>
<feature type="transmembrane region" description="Helical" evidence="9">
    <location>
        <begin position="493"/>
        <end position="512"/>
    </location>
</feature>
<comment type="caution">
    <text evidence="14">The sequence shown here is derived from an EMBL/GenBank/DDBJ whole genome shotgun (WGS) entry which is preliminary data.</text>
</comment>
<feature type="compositionally biased region" description="Low complexity" evidence="10">
    <location>
        <begin position="551"/>
        <end position="564"/>
    </location>
</feature>
<feature type="region of interest" description="Disordered" evidence="10">
    <location>
        <begin position="533"/>
        <end position="564"/>
    </location>
</feature>
<evidence type="ECO:0000256" key="4">
    <source>
        <dbReference type="ARBA" id="ARBA00022692"/>
    </source>
</evidence>
<dbReference type="PANTHER" id="PTHR30081">
    <property type="entry name" value="PROTEIN-EXPORT MEMBRANE PROTEIN SEC"/>
    <property type="match status" value="1"/>
</dbReference>
<evidence type="ECO:0000256" key="5">
    <source>
        <dbReference type="ARBA" id="ARBA00022927"/>
    </source>
</evidence>
<dbReference type="InterPro" id="IPR022646">
    <property type="entry name" value="SecD/SecF_CS"/>
</dbReference>
<keyword evidence="2 9" id="KW-0813">Transport</keyword>
<evidence type="ECO:0000256" key="8">
    <source>
        <dbReference type="ARBA" id="ARBA00023136"/>
    </source>
</evidence>
<dbReference type="Gene3D" id="3.30.70.3220">
    <property type="match status" value="1"/>
</dbReference>
<comment type="subunit">
    <text evidence="9">Forms a complex with SecF. Part of the essential Sec protein translocation apparatus which comprises SecA, SecYEG and auxiliary proteins SecDF. Other proteins may also be involved.</text>
</comment>
<keyword evidence="6 9" id="KW-1133">Transmembrane helix</keyword>
<dbReference type="InterPro" id="IPR048634">
    <property type="entry name" value="SecD_SecF_C"/>
</dbReference>
<comment type="caution">
    <text evidence="9">Lacks conserved residue(s) required for the propagation of feature annotation.</text>
</comment>
<organism evidence="14 15">
    <name type="scientific">Streptomyces diastatochromogenes</name>
    <dbReference type="NCBI Taxonomy" id="42236"/>
    <lineage>
        <taxon>Bacteria</taxon>
        <taxon>Bacillati</taxon>
        <taxon>Actinomycetota</taxon>
        <taxon>Actinomycetes</taxon>
        <taxon>Kitasatosporales</taxon>
        <taxon>Streptomycetaceae</taxon>
        <taxon>Streptomyces</taxon>
    </lineage>
</organism>
<evidence type="ECO:0000256" key="6">
    <source>
        <dbReference type="ARBA" id="ARBA00022989"/>
    </source>
</evidence>
<feature type="compositionally biased region" description="Low complexity" evidence="10">
    <location>
        <begin position="106"/>
        <end position="156"/>
    </location>
</feature>
<dbReference type="NCBIfam" id="TIGR00916">
    <property type="entry name" value="2A0604s01"/>
    <property type="match status" value="1"/>
</dbReference>
<feature type="region of interest" description="Disordered" evidence="10">
    <location>
        <begin position="105"/>
        <end position="193"/>
    </location>
</feature>
<dbReference type="NCBIfam" id="TIGR01129">
    <property type="entry name" value="secD"/>
    <property type="match status" value="1"/>
</dbReference>
<evidence type="ECO:0000256" key="7">
    <source>
        <dbReference type="ARBA" id="ARBA00023010"/>
    </source>
</evidence>
<dbReference type="Proteomes" id="UP000215483">
    <property type="component" value="Unassembled WGS sequence"/>
</dbReference>
<dbReference type="InterPro" id="IPR054384">
    <property type="entry name" value="SecDF_P1_head"/>
</dbReference>
<dbReference type="InterPro" id="IPR022813">
    <property type="entry name" value="SecD/SecF_arch_bac"/>
</dbReference>
<feature type="transmembrane region" description="Helical" evidence="9">
    <location>
        <begin position="468"/>
        <end position="487"/>
    </location>
</feature>
<evidence type="ECO:0000259" key="13">
    <source>
        <dbReference type="Pfam" id="PF22599"/>
    </source>
</evidence>
<dbReference type="GO" id="GO:0015450">
    <property type="term" value="F:protein-transporting ATPase activity"/>
    <property type="evidence" value="ECO:0007669"/>
    <property type="project" value="InterPro"/>
</dbReference>
<feature type="transmembrane region" description="Helical" evidence="9">
    <location>
        <begin position="362"/>
        <end position="382"/>
    </location>
</feature>
<evidence type="ECO:0000256" key="3">
    <source>
        <dbReference type="ARBA" id="ARBA00022475"/>
    </source>
</evidence>
<keyword evidence="5 9" id="KW-0653">Protein transport</keyword>
<dbReference type="GO" id="GO:0005886">
    <property type="term" value="C:plasma membrane"/>
    <property type="evidence" value="ECO:0007669"/>
    <property type="project" value="UniProtKB-SubCell"/>
</dbReference>
<dbReference type="Gene3D" id="1.20.1640.10">
    <property type="entry name" value="Multidrug efflux transporter AcrB transmembrane domain"/>
    <property type="match status" value="1"/>
</dbReference>
<dbReference type="Pfam" id="PF22599">
    <property type="entry name" value="SecDF_P1_head"/>
    <property type="match status" value="1"/>
</dbReference>
<feature type="domain" description="SecDF P1 head subdomain" evidence="13">
    <location>
        <begin position="237"/>
        <end position="342"/>
    </location>
</feature>
<evidence type="ECO:0000256" key="1">
    <source>
        <dbReference type="ARBA" id="ARBA00004651"/>
    </source>
</evidence>
<feature type="domain" description="Protein translocase subunit SecDF P1" evidence="12">
    <location>
        <begin position="44"/>
        <end position="101"/>
    </location>
</feature>
<dbReference type="InterPro" id="IPR048631">
    <property type="entry name" value="SecD_1st"/>
</dbReference>
<dbReference type="HAMAP" id="MF_01463_B">
    <property type="entry name" value="SecD_B"/>
    <property type="match status" value="1"/>
</dbReference>
<evidence type="ECO:0000259" key="11">
    <source>
        <dbReference type="Pfam" id="PF02355"/>
    </source>
</evidence>
<dbReference type="InterPro" id="IPR055344">
    <property type="entry name" value="SecD_SecF_C_bact"/>
</dbReference>
<feature type="transmembrane region" description="Helical" evidence="9">
    <location>
        <begin position="419"/>
        <end position="440"/>
    </location>
</feature>
<dbReference type="GO" id="GO:0065002">
    <property type="term" value="P:intracellular protein transmembrane transport"/>
    <property type="evidence" value="ECO:0007669"/>
    <property type="project" value="UniProtKB-UniRule"/>
</dbReference>
<dbReference type="SUPFAM" id="SSF82866">
    <property type="entry name" value="Multidrug efflux transporter AcrB transmembrane domain"/>
    <property type="match status" value="1"/>
</dbReference>
<evidence type="ECO:0000256" key="9">
    <source>
        <dbReference type="HAMAP-Rule" id="MF_01463"/>
    </source>
</evidence>
<protein>
    <recommendedName>
        <fullName evidence="9">Protein translocase subunit SecD</fullName>
    </recommendedName>
</protein>
<sequence length="564" mass="58240">MALTGGMFASGHKTPRLGIDLAGGTSITLKAKADQGSAINKANMDTAVDIMNRRVNGLGVSEAEVQTQGNDHIIVNIPKGTNSKEAQQQVGTTAKLYFRPVLASEPTGSAAQSPSPSASSSGSGSPSPSSSASSKEKASSSSSGSPTPTATATSQGRAVTDALKADATPSSSGSPSATSSPSPSASSSGSAEATKLQAQYAALDCSKPAQRAKAGTNAKPGEATVACGEVNKVWYKYVLGPAAVDGTEVKKAAAVFDTQGASGWQVQMTFTSSGSKKFADITAELAKNQSPQNEFGIVLDGEVVSSPFVQTAISGGQAEISGRFTQQEAQSLANMLSYGALPLSFQEETVTTVTAALGGDQLHAGLLAGAIGLALVVIYLIAYYRGLSIVAMASLLISGILTYVIMALLGPAIHFALNLPAVCGAIVAIGITADSFIVYFERIRDEIREGRTLRPAVERAWPRARRTILVSDFVSFLAAAVLFIVTVGKVQGFAFTLGLTTVLDVVVVFFFTKPLMTLLARRKFFADGHKWSGLDPKSLGAQPPLRRTRRPAGPAAGSADPKEA</sequence>
<dbReference type="PANTHER" id="PTHR30081:SF1">
    <property type="entry name" value="PROTEIN TRANSLOCASE SUBUNIT SECD"/>
    <property type="match status" value="1"/>
</dbReference>
<feature type="compositionally biased region" description="Low complexity" evidence="10">
    <location>
        <begin position="167"/>
        <end position="191"/>
    </location>
</feature>
<keyword evidence="8 9" id="KW-0472">Membrane</keyword>
<gene>
    <name evidence="9" type="primary">secD</name>
    <name evidence="14" type="ORF">BEK98_33895</name>
</gene>
<reference evidence="14 15" key="1">
    <citation type="submission" date="2016-07" db="EMBL/GenBank/DDBJ databases">
        <title>Draft genome of Streptomyces diastatochromogenes.</title>
        <authorList>
            <person name="Podduturi R."/>
            <person name="Lukassen M.B."/>
            <person name="Clausen N."/>
            <person name="Nielsen J.L."/>
            <person name="Jorgensen N.O."/>
        </authorList>
    </citation>
    <scope>NUCLEOTIDE SEQUENCE [LARGE SCALE GENOMIC DNA]</scope>
    <source>
        <strain evidence="14 15">DSM 40608</strain>
    </source>
</reference>
<evidence type="ECO:0000313" key="15">
    <source>
        <dbReference type="Proteomes" id="UP000215483"/>
    </source>
</evidence>
<feature type="domain" description="Protein export membrane protein SecD/SecF C-terminal" evidence="11">
    <location>
        <begin position="345"/>
        <end position="521"/>
    </location>
</feature>
<dbReference type="OrthoDB" id="5240379at2"/>
<dbReference type="GO" id="GO:0043952">
    <property type="term" value="P:protein transport by the Sec complex"/>
    <property type="evidence" value="ECO:0007669"/>
    <property type="project" value="UniProtKB-UniRule"/>
</dbReference>
<evidence type="ECO:0000313" key="14">
    <source>
        <dbReference type="EMBL" id="OXY90497.1"/>
    </source>
</evidence>